<keyword evidence="3" id="KW-1185">Reference proteome</keyword>
<dbReference type="RefSeq" id="XP_067480719.1">
    <property type="nucleotide sequence ID" value="XM_067624501.1"/>
</dbReference>
<dbReference type="Proteomes" id="UP000184499">
    <property type="component" value="Unassembled WGS sequence"/>
</dbReference>
<proteinExistence type="predicted"/>
<dbReference type="AlphaFoldDB" id="A0A1L9UPA6"/>
<feature type="compositionally biased region" description="Basic and acidic residues" evidence="1">
    <location>
        <begin position="60"/>
        <end position="96"/>
    </location>
</feature>
<reference evidence="3" key="1">
    <citation type="journal article" date="2017" name="Genome Biol.">
        <title>Comparative genomics reveals high biological diversity and specific adaptations in the industrially and medically important fungal genus Aspergillus.</title>
        <authorList>
            <person name="de Vries R.P."/>
            <person name="Riley R."/>
            <person name="Wiebenga A."/>
            <person name="Aguilar-Osorio G."/>
            <person name="Amillis S."/>
            <person name="Uchima C.A."/>
            <person name="Anderluh G."/>
            <person name="Asadollahi M."/>
            <person name="Askin M."/>
            <person name="Barry K."/>
            <person name="Battaglia E."/>
            <person name="Bayram O."/>
            <person name="Benocci T."/>
            <person name="Braus-Stromeyer S.A."/>
            <person name="Caldana C."/>
            <person name="Canovas D."/>
            <person name="Cerqueira G.C."/>
            <person name="Chen F."/>
            <person name="Chen W."/>
            <person name="Choi C."/>
            <person name="Clum A."/>
            <person name="Dos Santos R.A."/>
            <person name="Damasio A.R."/>
            <person name="Diallinas G."/>
            <person name="Emri T."/>
            <person name="Fekete E."/>
            <person name="Flipphi M."/>
            <person name="Freyberg S."/>
            <person name="Gallo A."/>
            <person name="Gournas C."/>
            <person name="Habgood R."/>
            <person name="Hainaut M."/>
            <person name="Harispe M.L."/>
            <person name="Henrissat B."/>
            <person name="Hilden K.S."/>
            <person name="Hope R."/>
            <person name="Hossain A."/>
            <person name="Karabika E."/>
            <person name="Karaffa L."/>
            <person name="Karanyi Z."/>
            <person name="Krasevec N."/>
            <person name="Kuo A."/>
            <person name="Kusch H."/>
            <person name="LaButti K."/>
            <person name="Lagendijk E.L."/>
            <person name="Lapidus A."/>
            <person name="Levasseur A."/>
            <person name="Lindquist E."/>
            <person name="Lipzen A."/>
            <person name="Logrieco A.F."/>
            <person name="MacCabe A."/>
            <person name="Maekelae M.R."/>
            <person name="Malavazi I."/>
            <person name="Melin P."/>
            <person name="Meyer V."/>
            <person name="Mielnichuk N."/>
            <person name="Miskei M."/>
            <person name="Molnar A.P."/>
            <person name="Mule G."/>
            <person name="Ngan C.Y."/>
            <person name="Orejas M."/>
            <person name="Orosz E."/>
            <person name="Ouedraogo J.P."/>
            <person name="Overkamp K.M."/>
            <person name="Park H.-S."/>
            <person name="Perrone G."/>
            <person name="Piumi F."/>
            <person name="Punt P.J."/>
            <person name="Ram A.F."/>
            <person name="Ramon A."/>
            <person name="Rauscher S."/>
            <person name="Record E."/>
            <person name="Riano-Pachon D.M."/>
            <person name="Robert V."/>
            <person name="Roehrig J."/>
            <person name="Ruller R."/>
            <person name="Salamov A."/>
            <person name="Salih N.S."/>
            <person name="Samson R.A."/>
            <person name="Sandor E."/>
            <person name="Sanguinetti M."/>
            <person name="Schuetze T."/>
            <person name="Sepcic K."/>
            <person name="Shelest E."/>
            <person name="Sherlock G."/>
            <person name="Sophianopoulou V."/>
            <person name="Squina F.M."/>
            <person name="Sun H."/>
            <person name="Susca A."/>
            <person name="Todd R.B."/>
            <person name="Tsang A."/>
            <person name="Unkles S.E."/>
            <person name="van de Wiele N."/>
            <person name="van Rossen-Uffink D."/>
            <person name="Oliveira J.V."/>
            <person name="Vesth T.C."/>
            <person name="Visser J."/>
            <person name="Yu J.-H."/>
            <person name="Zhou M."/>
            <person name="Andersen M.R."/>
            <person name="Archer D.B."/>
            <person name="Baker S.E."/>
            <person name="Benoit I."/>
            <person name="Brakhage A.A."/>
            <person name="Braus G.H."/>
            <person name="Fischer R."/>
            <person name="Frisvad J.C."/>
            <person name="Goldman G.H."/>
            <person name="Houbraken J."/>
            <person name="Oakley B."/>
            <person name="Pocsi I."/>
            <person name="Scazzocchio C."/>
            <person name="Seiboth B."/>
            <person name="vanKuyk P.A."/>
            <person name="Wortman J."/>
            <person name="Dyer P.S."/>
            <person name="Grigoriev I.V."/>
        </authorList>
    </citation>
    <scope>NUCLEOTIDE SEQUENCE [LARGE SCALE GENOMIC DNA]</scope>
    <source>
        <strain evidence="3">CBS 101740 / IMI 381727 / IBT 21946</strain>
    </source>
</reference>
<evidence type="ECO:0000256" key="1">
    <source>
        <dbReference type="SAM" id="MobiDB-lite"/>
    </source>
</evidence>
<feature type="compositionally biased region" description="Basic residues" evidence="1">
    <location>
        <begin position="11"/>
        <end position="22"/>
    </location>
</feature>
<organism evidence="2 3">
    <name type="scientific">Aspergillus brasiliensis (strain CBS 101740 / IMI 381727 / IBT 21946)</name>
    <dbReference type="NCBI Taxonomy" id="767769"/>
    <lineage>
        <taxon>Eukaryota</taxon>
        <taxon>Fungi</taxon>
        <taxon>Dikarya</taxon>
        <taxon>Ascomycota</taxon>
        <taxon>Pezizomycotina</taxon>
        <taxon>Eurotiomycetes</taxon>
        <taxon>Eurotiomycetidae</taxon>
        <taxon>Eurotiales</taxon>
        <taxon>Aspergillaceae</taxon>
        <taxon>Aspergillus</taxon>
        <taxon>Aspergillus subgen. Circumdati</taxon>
    </lineage>
</organism>
<evidence type="ECO:0000313" key="3">
    <source>
        <dbReference type="Proteomes" id="UP000184499"/>
    </source>
</evidence>
<name>A0A1L9UPA6_ASPBC</name>
<dbReference type="GeneID" id="93576989"/>
<feature type="region of interest" description="Disordered" evidence="1">
    <location>
        <begin position="1"/>
        <end position="96"/>
    </location>
</feature>
<gene>
    <name evidence="2" type="ORF">ASPBRDRAFT_41158</name>
</gene>
<dbReference type="EMBL" id="KV878682">
    <property type="protein sequence ID" value="OJJ73471.1"/>
    <property type="molecule type" value="Genomic_DNA"/>
</dbReference>
<protein>
    <submittedName>
        <fullName evidence="2">Uncharacterized protein</fullName>
    </submittedName>
</protein>
<dbReference type="VEuPathDB" id="FungiDB:ASPBRDRAFT_41158"/>
<accession>A0A1L9UPA6</accession>
<evidence type="ECO:0000313" key="2">
    <source>
        <dbReference type="EMBL" id="OJJ73471.1"/>
    </source>
</evidence>
<sequence>MRVSFAQFQPHAKKKRRKRKTGKNISSGIRAISDKMKASQGEKVGEKGRQRKFGTSGGDGGKEGFMEAQKSGREVKWGEKREREREREAGESDRKLREKTMEAIGEDRIDLFEGR</sequence>